<protein>
    <recommendedName>
        <fullName evidence="2">NADP-dependent oxidoreductase domain-containing protein</fullName>
    </recommendedName>
</protein>
<dbReference type="InterPro" id="IPR036812">
    <property type="entry name" value="NAD(P)_OxRdtase_dom_sf"/>
</dbReference>
<proteinExistence type="predicted"/>
<dbReference type="Gene3D" id="3.20.20.100">
    <property type="entry name" value="NADP-dependent oxidoreductase domain"/>
    <property type="match status" value="1"/>
</dbReference>
<name>A0ABQ6JEM9_9ACTN</name>
<feature type="compositionally biased region" description="Low complexity" evidence="1">
    <location>
        <begin position="84"/>
        <end position="95"/>
    </location>
</feature>
<reference evidence="4" key="1">
    <citation type="journal article" date="2019" name="Int. J. Syst. Evol. Microbiol.">
        <title>The Global Catalogue of Microorganisms (GCM) 10K type strain sequencing project: providing services to taxonomists for standard genome sequencing and annotation.</title>
        <authorList>
            <consortium name="The Broad Institute Genomics Platform"/>
            <consortium name="The Broad Institute Genome Sequencing Center for Infectious Disease"/>
            <person name="Wu L."/>
            <person name="Ma J."/>
        </authorList>
    </citation>
    <scope>NUCLEOTIDE SEQUENCE [LARGE SCALE GENOMIC DNA]</scope>
    <source>
        <strain evidence="4">NBRC 108730</strain>
    </source>
</reference>
<accession>A0ABQ6JEM9</accession>
<feature type="domain" description="NADP-dependent oxidoreductase" evidence="2">
    <location>
        <begin position="3"/>
        <end position="60"/>
    </location>
</feature>
<dbReference type="SUPFAM" id="SSF51430">
    <property type="entry name" value="NAD(P)-linked oxidoreductase"/>
    <property type="match status" value="1"/>
</dbReference>
<evidence type="ECO:0000313" key="3">
    <source>
        <dbReference type="EMBL" id="GMA86648.1"/>
    </source>
</evidence>
<feature type="compositionally biased region" description="Gly residues" evidence="1">
    <location>
        <begin position="74"/>
        <end position="83"/>
    </location>
</feature>
<keyword evidence="4" id="KW-1185">Reference proteome</keyword>
<comment type="caution">
    <text evidence="3">The sequence shown here is derived from an EMBL/GenBank/DDBJ whole genome shotgun (WGS) entry which is preliminary data.</text>
</comment>
<dbReference type="Proteomes" id="UP001157017">
    <property type="component" value="Unassembled WGS sequence"/>
</dbReference>
<evidence type="ECO:0000256" key="1">
    <source>
        <dbReference type="SAM" id="MobiDB-lite"/>
    </source>
</evidence>
<gene>
    <name evidence="3" type="ORF">GCM10025868_18980</name>
</gene>
<feature type="region of interest" description="Disordered" evidence="1">
    <location>
        <begin position="53"/>
        <end position="138"/>
    </location>
</feature>
<organism evidence="3 4">
    <name type="scientific">Angustibacter aerolatus</name>
    <dbReference type="NCBI Taxonomy" id="1162965"/>
    <lineage>
        <taxon>Bacteria</taxon>
        <taxon>Bacillati</taxon>
        <taxon>Actinomycetota</taxon>
        <taxon>Actinomycetes</taxon>
        <taxon>Kineosporiales</taxon>
        <taxon>Kineosporiaceae</taxon>
    </lineage>
</organism>
<dbReference type="InterPro" id="IPR023210">
    <property type="entry name" value="NADP_OxRdtase_dom"/>
</dbReference>
<sequence length="138" mass="14443">MPAAEQFGEIKSFVDEGLALQIGLSEVTVDDVRAAREAGLDVVSVQNRYNLGDRSAEEPARPLHRRGHRVHPVGAGGRRGAGPAGRPARRGVAPARGRHHLAGGAGLAAAPLAGDRADPGHVVRRAPGGEPRRGRRRA</sequence>
<dbReference type="EMBL" id="BSUZ01000001">
    <property type="protein sequence ID" value="GMA86648.1"/>
    <property type="molecule type" value="Genomic_DNA"/>
</dbReference>
<evidence type="ECO:0000313" key="4">
    <source>
        <dbReference type="Proteomes" id="UP001157017"/>
    </source>
</evidence>
<evidence type="ECO:0000259" key="2">
    <source>
        <dbReference type="Pfam" id="PF00248"/>
    </source>
</evidence>
<feature type="compositionally biased region" description="Basic residues" evidence="1">
    <location>
        <begin position="62"/>
        <end position="71"/>
    </location>
</feature>
<dbReference type="Pfam" id="PF00248">
    <property type="entry name" value="Aldo_ket_red"/>
    <property type="match status" value="1"/>
</dbReference>